<sequence length="257" mass="29570">MDNTNQKFCFATLALGKKYREMTKTLAEDLKKYSSGTMLVVGTDNPKDLLSFDNVIPFKLSQQGILHCYHDKRFVILKALSEFDTVIQIDADTYMTDFISPKLDFSRGIIEGFNENLVNHVTKYTPERLDRLKKIATKIDVDISQANFVGESLFIVSKDNGKEIEFIEQWGKIGLYLELKGIHAGSGNIIGLAALKVGFKTSRTPSWEQIKNVTNHFDASQKIKRSSFDNLKRRVQYHYRLNKNRLQALSDFDFFYR</sequence>
<dbReference type="eggNOG" id="ENOG502ZAET">
    <property type="taxonomic scope" value="Bacteria"/>
</dbReference>
<keyword evidence="2" id="KW-1185">Reference proteome</keyword>
<dbReference type="EMBL" id="CP003940">
    <property type="protein sequence ID" value="AFZ46421.1"/>
    <property type="molecule type" value="Genomic_DNA"/>
</dbReference>
<dbReference type="STRING" id="292563.Cyast_0441"/>
<evidence type="ECO:0008006" key="3">
    <source>
        <dbReference type="Google" id="ProtNLM"/>
    </source>
</evidence>
<evidence type="ECO:0000313" key="1">
    <source>
        <dbReference type="EMBL" id="AFZ46421.1"/>
    </source>
</evidence>
<accession>K9YHH7</accession>
<dbReference type="KEGG" id="csn:Cyast_0441"/>
<protein>
    <recommendedName>
        <fullName evidence="3">Glycosyl transferase family 8</fullName>
    </recommendedName>
</protein>
<dbReference type="Proteomes" id="UP000010483">
    <property type="component" value="Chromosome"/>
</dbReference>
<dbReference type="HOGENOM" id="CLU_946062_0_0_3"/>
<name>K9YHH7_CYASC</name>
<gene>
    <name evidence="1" type="ordered locus">Cyast_0441</name>
</gene>
<evidence type="ECO:0000313" key="2">
    <source>
        <dbReference type="Proteomes" id="UP000010483"/>
    </source>
</evidence>
<dbReference type="AlphaFoldDB" id="K9YHH7"/>
<organism evidence="1 2">
    <name type="scientific">Cyanobacterium stanieri (strain ATCC 29140 / PCC 7202)</name>
    <dbReference type="NCBI Taxonomy" id="292563"/>
    <lineage>
        <taxon>Bacteria</taxon>
        <taxon>Bacillati</taxon>
        <taxon>Cyanobacteriota</taxon>
        <taxon>Cyanophyceae</taxon>
        <taxon>Oscillatoriophycideae</taxon>
        <taxon>Chroococcales</taxon>
        <taxon>Geminocystaceae</taxon>
        <taxon>Cyanobacterium</taxon>
    </lineage>
</organism>
<dbReference type="BioCyc" id="CSTA292563:G1353-445-MONOMER"/>
<proteinExistence type="predicted"/>
<reference evidence="2" key="1">
    <citation type="journal article" date="2013" name="Proc. Natl. Acad. Sci. U.S.A.">
        <title>Improving the coverage of the cyanobacterial phylum using diversity-driven genome sequencing.</title>
        <authorList>
            <person name="Shih P.M."/>
            <person name="Wu D."/>
            <person name="Latifi A."/>
            <person name="Axen S.D."/>
            <person name="Fewer D.P."/>
            <person name="Talla E."/>
            <person name="Calteau A."/>
            <person name="Cai F."/>
            <person name="Tandeau de Marsac N."/>
            <person name="Rippka R."/>
            <person name="Herdman M."/>
            <person name="Sivonen K."/>
            <person name="Coursin T."/>
            <person name="Laurent T."/>
            <person name="Goodwin L."/>
            <person name="Nolan M."/>
            <person name="Davenport K.W."/>
            <person name="Han C.S."/>
            <person name="Rubin E.M."/>
            <person name="Eisen J.A."/>
            <person name="Woyke T."/>
            <person name="Gugger M."/>
            <person name="Kerfeld C.A."/>
        </authorList>
    </citation>
    <scope>NUCLEOTIDE SEQUENCE [LARGE SCALE GENOMIC DNA]</scope>
    <source>
        <strain evidence="2">ATCC 29140 / PCC 7202</strain>
    </source>
</reference>
<dbReference type="PATRIC" id="fig|292563.3.peg.458"/>